<evidence type="ECO:0000313" key="1">
    <source>
        <dbReference type="EnsemblPlants" id="AVESA.00010b.r2.1CG0099390.1.CDS.1"/>
    </source>
</evidence>
<reference evidence="1" key="1">
    <citation type="submission" date="2021-05" db="EMBL/GenBank/DDBJ databases">
        <authorList>
            <person name="Scholz U."/>
            <person name="Mascher M."/>
            <person name="Fiebig A."/>
        </authorList>
    </citation>
    <scope>NUCLEOTIDE SEQUENCE [LARGE SCALE GENOMIC DNA]</scope>
</reference>
<dbReference type="Proteomes" id="UP001732700">
    <property type="component" value="Chromosome 1C"/>
</dbReference>
<reference evidence="1" key="2">
    <citation type="submission" date="2025-09" db="UniProtKB">
        <authorList>
            <consortium name="EnsemblPlants"/>
        </authorList>
    </citation>
    <scope>IDENTIFICATION</scope>
</reference>
<sequence>MDGNAALWLKAYRHRHEISSWPALITAVEEKFGSDDHIKFLKQFLSLKQRGTVEEYHVEFEKLSYLISMQNPHYDEQFFVAHFIKGLKADIRTAVEVQVPGTVERAILLAIVQQEVLAGTKSWALRATGYNKHEPAVPKTDWAKPAVKLGSGDLWKDRQLRNFRRANGLCFKCGEKFDPTHQCGKKAPMEIHAAETVECPELLSDEVLNMIEQNDIAQAAQLSLSIHAMAGTEGAKTLRLRALIGNQILLILVDSGSSSFINTHMIDRIKCQVQDTEPIPVKIADGSFMQCNKFVPSLSWWCQGQTFTTDMKILDLGAYDAILGMDWLELHSPMVTDWKNHSLAFQYNNSFITLKGVLAPATNSIREFPVEQLVKWYKGNEVWAMAVVQAESDHEVAHIPPEVQTLLQGFQDVFAVLLSYHQKGNMIMLFLSKRMLHLLMLDHIATHLHTRMR</sequence>
<organism evidence="1 2">
    <name type="scientific">Avena sativa</name>
    <name type="common">Oat</name>
    <dbReference type="NCBI Taxonomy" id="4498"/>
    <lineage>
        <taxon>Eukaryota</taxon>
        <taxon>Viridiplantae</taxon>
        <taxon>Streptophyta</taxon>
        <taxon>Embryophyta</taxon>
        <taxon>Tracheophyta</taxon>
        <taxon>Spermatophyta</taxon>
        <taxon>Magnoliopsida</taxon>
        <taxon>Liliopsida</taxon>
        <taxon>Poales</taxon>
        <taxon>Poaceae</taxon>
        <taxon>BOP clade</taxon>
        <taxon>Pooideae</taxon>
        <taxon>Poodae</taxon>
        <taxon>Poeae</taxon>
        <taxon>Poeae Chloroplast Group 1 (Aveneae type)</taxon>
        <taxon>Aveninae</taxon>
        <taxon>Avena</taxon>
    </lineage>
</organism>
<keyword evidence="2" id="KW-1185">Reference proteome</keyword>
<dbReference type="EnsemblPlants" id="AVESA.00010b.r2.1CG0099390.1">
    <property type="protein sequence ID" value="AVESA.00010b.r2.1CG0099390.1.CDS.1"/>
    <property type="gene ID" value="AVESA.00010b.r2.1CG0099390"/>
</dbReference>
<name>A0ACD5TPA9_AVESA</name>
<evidence type="ECO:0000313" key="2">
    <source>
        <dbReference type="Proteomes" id="UP001732700"/>
    </source>
</evidence>
<accession>A0ACD5TPA9</accession>
<protein>
    <submittedName>
        <fullName evidence="1">Uncharacterized protein</fullName>
    </submittedName>
</protein>
<proteinExistence type="predicted"/>